<evidence type="ECO:0000313" key="2">
    <source>
        <dbReference type="EMBL" id="SDJ12610.1"/>
    </source>
</evidence>
<dbReference type="AlphaFoldDB" id="A0A1G8R897"/>
<gene>
    <name evidence="2" type="ORF">SAMN04488026_101273</name>
</gene>
<dbReference type="STRING" id="571298.SAMN04488026_101273"/>
<accession>A0A1G8R897</accession>
<proteinExistence type="predicted"/>
<evidence type="ECO:0000313" key="3">
    <source>
        <dbReference type="Proteomes" id="UP000199382"/>
    </source>
</evidence>
<reference evidence="2 3" key="1">
    <citation type="submission" date="2016-10" db="EMBL/GenBank/DDBJ databases">
        <authorList>
            <person name="de Groot N.N."/>
        </authorList>
    </citation>
    <scope>NUCLEOTIDE SEQUENCE [LARGE SCALE GENOMIC DNA]</scope>
    <source>
        <strain evidence="2 3">DSM 25294</strain>
    </source>
</reference>
<feature type="chain" id="PRO_5011603445" description="DUF4142 domain-containing protein" evidence="1">
    <location>
        <begin position="23"/>
        <end position="159"/>
    </location>
</feature>
<keyword evidence="3" id="KW-1185">Reference proteome</keyword>
<dbReference type="RefSeq" id="WP_093153102.1">
    <property type="nucleotide sequence ID" value="NZ_FNEK01000012.1"/>
</dbReference>
<evidence type="ECO:0008006" key="4">
    <source>
        <dbReference type="Google" id="ProtNLM"/>
    </source>
</evidence>
<name>A0A1G8R897_9RHOB</name>
<dbReference type="EMBL" id="FNEK01000012">
    <property type="protein sequence ID" value="SDJ12610.1"/>
    <property type="molecule type" value="Genomic_DNA"/>
</dbReference>
<sequence>MKRFALATSALLTLAVAAPAFASDQLATVLGVQGQGFSQSELIQLKAANDDGDATRINFLLENGGAASVTASTKSAAEPGVQQLAASLGVNAADYSRGELVALKAALDDGDSARINALRDQAAKTHLEPSPAWTQLASSLGMDATTSSPAVLVLEHGED</sequence>
<dbReference type="OrthoDB" id="7865864at2"/>
<keyword evidence="1" id="KW-0732">Signal</keyword>
<feature type="signal peptide" evidence="1">
    <location>
        <begin position="1"/>
        <end position="22"/>
    </location>
</feature>
<organism evidence="2 3">
    <name type="scientific">Aliiruegeria lutimaris</name>
    <dbReference type="NCBI Taxonomy" id="571298"/>
    <lineage>
        <taxon>Bacteria</taxon>
        <taxon>Pseudomonadati</taxon>
        <taxon>Pseudomonadota</taxon>
        <taxon>Alphaproteobacteria</taxon>
        <taxon>Rhodobacterales</taxon>
        <taxon>Roseobacteraceae</taxon>
        <taxon>Aliiruegeria</taxon>
    </lineage>
</organism>
<evidence type="ECO:0000256" key="1">
    <source>
        <dbReference type="SAM" id="SignalP"/>
    </source>
</evidence>
<dbReference type="Proteomes" id="UP000199382">
    <property type="component" value="Unassembled WGS sequence"/>
</dbReference>
<protein>
    <recommendedName>
        <fullName evidence="4">DUF4142 domain-containing protein</fullName>
    </recommendedName>
</protein>